<dbReference type="EMBL" id="JAIVGD010000019">
    <property type="protein sequence ID" value="KAH0748539.1"/>
    <property type="molecule type" value="Genomic_DNA"/>
</dbReference>
<gene>
    <name evidence="1" type="ORF">KY290_027771</name>
</gene>
<protein>
    <submittedName>
        <fullName evidence="1">Uncharacterized protein</fullName>
    </submittedName>
</protein>
<sequence>MEEHVEADSIDLEDSKVQWATIKMSKKRTEEVSIKLSLSKGDMQTNIDNEQPIFYIPREGRKKGQPLLEECTQQVHPPMKELSHTTFQDLKEKITVPVAQVSSFTLEPSKGNTQVSYKSSNPTKLGELAEEVTGEKIHRLTTSQMRLRKQGYYVATPKFGLGFSLPEPLRISSKKGKAITSSHYTSIEKTKESKEDWAARMKEDPLNKWMNMPPPQRLLYFIAWEPKESHYPKGGCWIMKIKILMM</sequence>
<keyword evidence="2" id="KW-1185">Reference proteome</keyword>
<accession>A0ABQ7UHR4</accession>
<dbReference type="Proteomes" id="UP000826656">
    <property type="component" value="Unassembled WGS sequence"/>
</dbReference>
<evidence type="ECO:0000313" key="1">
    <source>
        <dbReference type="EMBL" id="KAH0748539.1"/>
    </source>
</evidence>
<reference evidence="1 2" key="1">
    <citation type="journal article" date="2021" name="bioRxiv">
        <title>Chromosome-scale and haplotype-resolved genome assembly of a tetraploid potato cultivar.</title>
        <authorList>
            <person name="Sun H."/>
            <person name="Jiao W.-B."/>
            <person name="Krause K."/>
            <person name="Campoy J.A."/>
            <person name="Goel M."/>
            <person name="Folz-Donahue K."/>
            <person name="Kukat C."/>
            <person name="Huettel B."/>
            <person name="Schneeberger K."/>
        </authorList>
    </citation>
    <scope>NUCLEOTIDE SEQUENCE [LARGE SCALE GENOMIC DNA]</scope>
    <source>
        <strain evidence="1">SolTubOtavaFocal</strain>
        <tissue evidence="1">Leaves</tissue>
    </source>
</reference>
<organism evidence="1 2">
    <name type="scientific">Solanum tuberosum</name>
    <name type="common">Potato</name>
    <dbReference type="NCBI Taxonomy" id="4113"/>
    <lineage>
        <taxon>Eukaryota</taxon>
        <taxon>Viridiplantae</taxon>
        <taxon>Streptophyta</taxon>
        <taxon>Embryophyta</taxon>
        <taxon>Tracheophyta</taxon>
        <taxon>Spermatophyta</taxon>
        <taxon>Magnoliopsida</taxon>
        <taxon>eudicotyledons</taxon>
        <taxon>Gunneridae</taxon>
        <taxon>Pentapetalae</taxon>
        <taxon>asterids</taxon>
        <taxon>lamiids</taxon>
        <taxon>Solanales</taxon>
        <taxon>Solanaceae</taxon>
        <taxon>Solanoideae</taxon>
        <taxon>Solaneae</taxon>
        <taxon>Solanum</taxon>
    </lineage>
</organism>
<evidence type="ECO:0000313" key="2">
    <source>
        <dbReference type="Proteomes" id="UP000826656"/>
    </source>
</evidence>
<name>A0ABQ7UHR4_SOLTU</name>
<proteinExistence type="predicted"/>
<comment type="caution">
    <text evidence="1">The sequence shown here is derived from an EMBL/GenBank/DDBJ whole genome shotgun (WGS) entry which is preliminary data.</text>
</comment>